<dbReference type="CDD" id="cd02440">
    <property type="entry name" value="AdoMet_MTases"/>
    <property type="match status" value="1"/>
</dbReference>
<protein>
    <recommendedName>
        <fullName evidence="3">Protein-lysine N-methyltransferase EFM2</fullName>
    </recommendedName>
</protein>
<dbReference type="AlphaFoldDB" id="A0A0D0D6V2"/>
<dbReference type="STRING" id="930991.A0A0D0D6V2"/>
<reference evidence="1 2" key="1">
    <citation type="submission" date="2014-04" db="EMBL/GenBank/DDBJ databases">
        <authorList>
            <consortium name="DOE Joint Genome Institute"/>
            <person name="Kuo A."/>
            <person name="Kohler A."/>
            <person name="Jargeat P."/>
            <person name="Nagy L.G."/>
            <person name="Floudas D."/>
            <person name="Copeland A."/>
            <person name="Barry K.W."/>
            <person name="Cichocki N."/>
            <person name="Veneault-Fourrey C."/>
            <person name="LaButti K."/>
            <person name="Lindquist E.A."/>
            <person name="Lipzen A."/>
            <person name="Lundell T."/>
            <person name="Morin E."/>
            <person name="Murat C."/>
            <person name="Sun H."/>
            <person name="Tunlid A."/>
            <person name="Henrissat B."/>
            <person name="Grigoriev I.V."/>
            <person name="Hibbett D.S."/>
            <person name="Martin F."/>
            <person name="Nordberg H.P."/>
            <person name="Cantor M.N."/>
            <person name="Hua S.X."/>
        </authorList>
    </citation>
    <scope>NUCLEOTIDE SEQUENCE [LARGE SCALE GENOMIC DNA]</scope>
    <source>
        <strain evidence="1 2">Ve08.2h10</strain>
    </source>
</reference>
<dbReference type="InParanoid" id="A0A0D0D6V2"/>
<dbReference type="PANTHER" id="PTHR14614:SF147">
    <property type="entry name" value="S-ADENOSYLMETHIONINE-DEPENDENT METHYLTRANSFERASE OF THE SEVEN BETA-STRAND FAMILY"/>
    <property type="match status" value="1"/>
</dbReference>
<organism evidence="1 2">
    <name type="scientific">Paxillus rubicundulus Ve08.2h10</name>
    <dbReference type="NCBI Taxonomy" id="930991"/>
    <lineage>
        <taxon>Eukaryota</taxon>
        <taxon>Fungi</taxon>
        <taxon>Dikarya</taxon>
        <taxon>Basidiomycota</taxon>
        <taxon>Agaricomycotina</taxon>
        <taxon>Agaricomycetes</taxon>
        <taxon>Agaricomycetidae</taxon>
        <taxon>Boletales</taxon>
        <taxon>Paxilineae</taxon>
        <taxon>Paxillaceae</taxon>
        <taxon>Paxillus</taxon>
    </lineage>
</organism>
<name>A0A0D0D6V2_9AGAM</name>
<dbReference type="Gene3D" id="3.40.50.150">
    <property type="entry name" value="Vaccinia Virus protein VP39"/>
    <property type="match status" value="1"/>
</dbReference>
<dbReference type="EMBL" id="KN825264">
    <property type="protein sequence ID" value="KIK92587.1"/>
    <property type="molecule type" value="Genomic_DNA"/>
</dbReference>
<dbReference type="FunCoup" id="A0A0D0D6V2">
    <property type="interactions" value="28"/>
</dbReference>
<dbReference type="Proteomes" id="UP000054538">
    <property type="component" value="Unassembled WGS sequence"/>
</dbReference>
<evidence type="ECO:0000313" key="1">
    <source>
        <dbReference type="EMBL" id="KIK92587.1"/>
    </source>
</evidence>
<dbReference type="SUPFAM" id="SSF53335">
    <property type="entry name" value="S-adenosyl-L-methionine-dependent methyltransferases"/>
    <property type="match status" value="1"/>
</dbReference>
<proteinExistence type="predicted"/>
<reference evidence="2" key="2">
    <citation type="submission" date="2015-01" db="EMBL/GenBank/DDBJ databases">
        <title>Evolutionary Origins and Diversification of the Mycorrhizal Mutualists.</title>
        <authorList>
            <consortium name="DOE Joint Genome Institute"/>
            <consortium name="Mycorrhizal Genomics Consortium"/>
            <person name="Kohler A."/>
            <person name="Kuo A."/>
            <person name="Nagy L.G."/>
            <person name="Floudas D."/>
            <person name="Copeland A."/>
            <person name="Barry K.W."/>
            <person name="Cichocki N."/>
            <person name="Veneault-Fourrey C."/>
            <person name="LaButti K."/>
            <person name="Lindquist E.A."/>
            <person name="Lipzen A."/>
            <person name="Lundell T."/>
            <person name="Morin E."/>
            <person name="Murat C."/>
            <person name="Riley R."/>
            <person name="Ohm R."/>
            <person name="Sun H."/>
            <person name="Tunlid A."/>
            <person name="Henrissat B."/>
            <person name="Grigoriev I.V."/>
            <person name="Hibbett D.S."/>
            <person name="Martin F."/>
        </authorList>
    </citation>
    <scope>NUCLEOTIDE SEQUENCE [LARGE SCALE GENOMIC DNA]</scope>
    <source>
        <strain evidence="2">Ve08.2h10</strain>
    </source>
</reference>
<keyword evidence="2" id="KW-1185">Reference proteome</keyword>
<evidence type="ECO:0008006" key="3">
    <source>
        <dbReference type="Google" id="ProtNLM"/>
    </source>
</evidence>
<gene>
    <name evidence="1" type="ORF">PAXRUDRAFT_829818</name>
</gene>
<dbReference type="PANTHER" id="PTHR14614">
    <property type="entry name" value="HEPATOCELLULAR CARCINOMA-ASSOCIATED ANTIGEN"/>
    <property type="match status" value="1"/>
</dbReference>
<dbReference type="OrthoDB" id="433955at2759"/>
<dbReference type="Pfam" id="PF10294">
    <property type="entry name" value="Methyltransf_16"/>
    <property type="match status" value="1"/>
</dbReference>
<dbReference type="InterPro" id="IPR029063">
    <property type="entry name" value="SAM-dependent_MTases_sf"/>
</dbReference>
<evidence type="ECO:0000313" key="2">
    <source>
        <dbReference type="Proteomes" id="UP000054538"/>
    </source>
</evidence>
<dbReference type="HOGENOM" id="CLU_030437_1_0_1"/>
<sequence length="420" mass="46959">MQPPTSYLPPIARIATFTTTQLLDALAYLKSLYLSEVRGSRRRRVVFDSFDDKFFPSTFTTNPHPNHDNDIQLIRSDPFERSYAIRWLTVLISQLEAWEGPSQSGKVPPAPSDLQLTRAHIDTLIQQAASLLAICAGVSAAGRVQRVFSFHSSIAGRIEVLLTDIPLENQDYGSVGAQTWGGACVLAEMMVEHPDRLGLRYDPTTSDVVCPPRALRVLELGAGTGLVALTAAKLMQALPAWKFHQTTVVATDFHPIVLDNLRSNIETNFSIPSTDHDYSIPITSHFLDWSCFPLTKTKPDVFSSPFDTIFGADVVYEAQHAVWIHECLKSLLRCPESSDTSVGYPPAFHLVVPLRPTHALESSTIEAVFGWKHDRQRVAQRELVIFSKEFIICEAHDEARIKSCGDNDVEYLYYRIGWSM</sequence>
<accession>A0A0D0D6V2</accession>
<dbReference type="GO" id="GO:0008757">
    <property type="term" value="F:S-adenosylmethionine-dependent methyltransferase activity"/>
    <property type="evidence" value="ECO:0007669"/>
    <property type="project" value="UniProtKB-ARBA"/>
</dbReference>
<dbReference type="InterPro" id="IPR019410">
    <property type="entry name" value="Methyltransf_16"/>
</dbReference>